<keyword evidence="8 12" id="KW-0798">TonB box</keyword>
<evidence type="ECO:0000256" key="13">
    <source>
        <dbReference type="SAM" id="SignalP"/>
    </source>
</evidence>
<dbReference type="SUPFAM" id="SSF49464">
    <property type="entry name" value="Carboxypeptidase regulatory domain-like"/>
    <property type="match status" value="1"/>
</dbReference>
<evidence type="ECO:0000259" key="14">
    <source>
        <dbReference type="Pfam" id="PF00593"/>
    </source>
</evidence>
<keyword evidence="2 11" id="KW-0813">Transport</keyword>
<dbReference type="InterPro" id="IPR023996">
    <property type="entry name" value="TonB-dep_OMP_SusC/RagA"/>
</dbReference>
<evidence type="ECO:0000256" key="7">
    <source>
        <dbReference type="ARBA" id="ARBA00023065"/>
    </source>
</evidence>
<gene>
    <name evidence="16" type="ORF">P0Y49_22320</name>
</gene>
<evidence type="ECO:0000313" key="16">
    <source>
        <dbReference type="EMBL" id="WEK19512.1"/>
    </source>
</evidence>
<dbReference type="GO" id="GO:0006826">
    <property type="term" value="P:iron ion transport"/>
    <property type="evidence" value="ECO:0007669"/>
    <property type="project" value="UniProtKB-KW"/>
</dbReference>
<feature type="domain" description="TonB-dependent receptor-like beta-barrel" evidence="14">
    <location>
        <begin position="410"/>
        <end position="861"/>
    </location>
</feature>
<keyword evidence="10 11" id="KW-0998">Cell outer membrane</keyword>
<dbReference type="NCBIfam" id="TIGR04057">
    <property type="entry name" value="SusC_RagA_signa"/>
    <property type="match status" value="1"/>
</dbReference>
<comment type="similarity">
    <text evidence="11 12">Belongs to the TonB-dependent receptor family.</text>
</comment>
<feature type="domain" description="TonB-dependent receptor plug" evidence="15">
    <location>
        <begin position="116"/>
        <end position="247"/>
    </location>
</feature>
<dbReference type="SUPFAM" id="SSF56935">
    <property type="entry name" value="Porins"/>
    <property type="match status" value="1"/>
</dbReference>
<proteinExistence type="inferred from homology"/>
<evidence type="ECO:0000256" key="12">
    <source>
        <dbReference type="RuleBase" id="RU003357"/>
    </source>
</evidence>
<dbReference type="PANTHER" id="PTHR32552:SF81">
    <property type="entry name" value="TONB-DEPENDENT OUTER MEMBRANE RECEPTOR"/>
    <property type="match status" value="1"/>
</dbReference>
<sequence length="1026" mass="112670">MKEKLLLLIIGSFLLFAQSFAQQKTIRGKVLDEDRLPMPGVSVRIKGAMVSTQTGSDGLYSIKVSPGQILVFSFIGALTQEKVVGKEDLIDVLLRTDANQLSEVTVTGALGIQVQKRSQGSAIQTISGAEVAQTQRENFINSLQGRIAGVDVVNSSGTPGASSQITIRGISSVSSSNQPLMVVDGMPMDNNTFNTGALATRSNALNNSGVDFTNRSSDFSPEDIEEITVLKGPEAAALYGIDAANGAILITTKRGKAGEGRINYSNSVRFDHVTKPPAIQDVYSMGRNGVADAGYIINYFGPKYAPDVKRYDNIGGFFKTSVTQKHNLSFEGGNDKANYRVSGTYNQQNGVIPNTTYDRYTLTGATRSQVNNWLNVDLSFTYSNADNNQPFRGNNGVLMNLLFWPATDDAKNYLNPDGSRRKLNFTGETDNPYFNNYANYTQTGNNRIYTTTALNFTLAKWLTLDTRIGYDTYANTVAILRHPESARGSGVGGQYDEGITNTRNLTLRGMFSGRFDKVFPKFGLRFNLGVETRDDKSKTTAISTENFLDPNFVSVNNSVAESRFSKTSIIQRRLMGVYGNLVMNYDRLVYLTLTGRNDWSSTLPVNSYSFFYPSASLSFVFTDLKALSGIKSVVNEGKLRASVAQVGRDATPYRVFSSLEYKEVVGGGFGYGFYGPNPKLRPEMVTGYEFGTELSFLKSRLALDFAYYHKVTKDQIIGGIRSSYATQFILSQINGGVTKNWGYEVMLNAKPIVSNNFAWSIIVNFAAQRNVMVSLPKDLPDTYNSDSAIYGDVRSASVPGLSITSFTSRFWLKNKDGEILINPSSGLPILSLDYIPNGSERWPDWTMGVTNRFGYKNFNLSFLLDIRKGGDVLNGTQRELTTRGLSLGTLNREEPKIIKGVIRDGLENSANPTKNNIVILPYLQDAYYITGAVAEQFIEKNVNYLRMRDITLSYTLPAKFLAKQKFVKSASVFTTITDVFMITNYTGLDPVNNGNSAAVGGPSAIGVDIGNFAMPTGFNFGLKVGF</sequence>
<dbReference type="Pfam" id="PF13715">
    <property type="entry name" value="CarbopepD_reg_2"/>
    <property type="match status" value="1"/>
</dbReference>
<keyword evidence="13" id="KW-0732">Signal</keyword>
<dbReference type="InterPro" id="IPR037066">
    <property type="entry name" value="Plug_dom_sf"/>
</dbReference>
<evidence type="ECO:0000259" key="15">
    <source>
        <dbReference type="Pfam" id="PF07715"/>
    </source>
</evidence>
<name>A0AAJ5WB28_9SPHI</name>
<keyword evidence="3 11" id="KW-1134">Transmembrane beta strand</keyword>
<dbReference type="Gene3D" id="2.40.170.20">
    <property type="entry name" value="TonB-dependent receptor, beta-barrel domain"/>
    <property type="match status" value="1"/>
</dbReference>
<protein>
    <submittedName>
        <fullName evidence="16">SusC/RagA family TonB-linked outer membrane protein</fullName>
    </submittedName>
</protein>
<dbReference type="InterPro" id="IPR023997">
    <property type="entry name" value="TonB-dep_OMP_SusC/RagA_CS"/>
</dbReference>
<dbReference type="InterPro" id="IPR000531">
    <property type="entry name" value="Beta-barrel_TonB"/>
</dbReference>
<comment type="subcellular location">
    <subcellularLocation>
        <location evidence="1 11">Cell outer membrane</location>
        <topology evidence="1 11">Multi-pass membrane protein</topology>
    </subcellularLocation>
</comment>
<dbReference type="Pfam" id="PF00593">
    <property type="entry name" value="TonB_dep_Rec_b-barrel"/>
    <property type="match status" value="1"/>
</dbReference>
<dbReference type="Proteomes" id="UP001214530">
    <property type="component" value="Chromosome"/>
</dbReference>
<dbReference type="EMBL" id="CP119313">
    <property type="protein sequence ID" value="WEK19512.1"/>
    <property type="molecule type" value="Genomic_DNA"/>
</dbReference>
<dbReference type="Gene3D" id="2.60.40.1120">
    <property type="entry name" value="Carboxypeptidase-like, regulatory domain"/>
    <property type="match status" value="1"/>
</dbReference>
<reference evidence="16" key="1">
    <citation type="submission" date="2023-03" db="EMBL/GenBank/DDBJ databases">
        <title>Andean soil-derived lignocellulolytic bacterial consortium as a source of novel taxa and putative plastic-active enzymes.</title>
        <authorList>
            <person name="Diaz-Garcia L."/>
            <person name="Chuvochina M."/>
            <person name="Feuerriegel G."/>
            <person name="Bunk B."/>
            <person name="Sproer C."/>
            <person name="Streit W.R."/>
            <person name="Rodriguez L.M."/>
            <person name="Overmann J."/>
            <person name="Jimenez D.J."/>
        </authorList>
    </citation>
    <scope>NUCLEOTIDE SEQUENCE</scope>
    <source>
        <strain evidence="16">MAG 3858</strain>
    </source>
</reference>
<evidence type="ECO:0000313" key="17">
    <source>
        <dbReference type="Proteomes" id="UP001214530"/>
    </source>
</evidence>
<evidence type="ECO:0000256" key="3">
    <source>
        <dbReference type="ARBA" id="ARBA00022452"/>
    </source>
</evidence>
<keyword evidence="6" id="KW-0408">Iron</keyword>
<evidence type="ECO:0000256" key="5">
    <source>
        <dbReference type="ARBA" id="ARBA00022692"/>
    </source>
</evidence>
<keyword evidence="7" id="KW-0406">Ion transport</keyword>
<evidence type="ECO:0000256" key="10">
    <source>
        <dbReference type="ARBA" id="ARBA00023237"/>
    </source>
</evidence>
<dbReference type="InterPro" id="IPR039426">
    <property type="entry name" value="TonB-dep_rcpt-like"/>
</dbReference>
<evidence type="ECO:0000256" key="6">
    <source>
        <dbReference type="ARBA" id="ARBA00023004"/>
    </source>
</evidence>
<dbReference type="InterPro" id="IPR012910">
    <property type="entry name" value="Plug_dom"/>
</dbReference>
<dbReference type="NCBIfam" id="TIGR04056">
    <property type="entry name" value="OMP_RagA_SusC"/>
    <property type="match status" value="1"/>
</dbReference>
<keyword evidence="5 11" id="KW-0812">Transmembrane</keyword>
<keyword evidence="9 11" id="KW-0472">Membrane</keyword>
<feature type="chain" id="PRO_5042539799" evidence="13">
    <location>
        <begin position="22"/>
        <end position="1026"/>
    </location>
</feature>
<evidence type="ECO:0000256" key="2">
    <source>
        <dbReference type="ARBA" id="ARBA00022448"/>
    </source>
</evidence>
<evidence type="ECO:0000256" key="1">
    <source>
        <dbReference type="ARBA" id="ARBA00004571"/>
    </source>
</evidence>
<accession>A0AAJ5WB28</accession>
<dbReference type="Gene3D" id="2.170.130.10">
    <property type="entry name" value="TonB-dependent receptor, plug domain"/>
    <property type="match status" value="1"/>
</dbReference>
<evidence type="ECO:0000256" key="9">
    <source>
        <dbReference type="ARBA" id="ARBA00023136"/>
    </source>
</evidence>
<keyword evidence="4" id="KW-0410">Iron transport</keyword>
<dbReference type="Pfam" id="PF07715">
    <property type="entry name" value="Plug"/>
    <property type="match status" value="1"/>
</dbReference>
<evidence type="ECO:0000256" key="11">
    <source>
        <dbReference type="PROSITE-ProRule" id="PRU01360"/>
    </source>
</evidence>
<organism evidence="16 17">
    <name type="scientific">Candidatus Pedobacter colombiensis</name>
    <dbReference type="NCBI Taxonomy" id="3121371"/>
    <lineage>
        <taxon>Bacteria</taxon>
        <taxon>Pseudomonadati</taxon>
        <taxon>Bacteroidota</taxon>
        <taxon>Sphingobacteriia</taxon>
        <taxon>Sphingobacteriales</taxon>
        <taxon>Sphingobacteriaceae</taxon>
        <taxon>Pedobacter</taxon>
    </lineage>
</organism>
<evidence type="ECO:0000256" key="8">
    <source>
        <dbReference type="ARBA" id="ARBA00023077"/>
    </source>
</evidence>
<evidence type="ECO:0000256" key="4">
    <source>
        <dbReference type="ARBA" id="ARBA00022496"/>
    </source>
</evidence>
<dbReference type="AlphaFoldDB" id="A0AAJ5WB28"/>
<feature type="signal peptide" evidence="13">
    <location>
        <begin position="1"/>
        <end position="21"/>
    </location>
</feature>
<dbReference type="PROSITE" id="PS52016">
    <property type="entry name" value="TONB_DEPENDENT_REC_3"/>
    <property type="match status" value="1"/>
</dbReference>
<dbReference type="InterPro" id="IPR008969">
    <property type="entry name" value="CarboxyPept-like_regulatory"/>
</dbReference>
<dbReference type="PANTHER" id="PTHR32552">
    <property type="entry name" value="FERRICHROME IRON RECEPTOR-RELATED"/>
    <property type="match status" value="1"/>
</dbReference>
<dbReference type="InterPro" id="IPR036942">
    <property type="entry name" value="Beta-barrel_TonB_sf"/>
</dbReference>
<dbReference type="GO" id="GO:0009279">
    <property type="term" value="C:cell outer membrane"/>
    <property type="evidence" value="ECO:0007669"/>
    <property type="project" value="UniProtKB-SubCell"/>
</dbReference>